<dbReference type="Proteomes" id="UP000028640">
    <property type="component" value="Unassembled WGS sequence"/>
</dbReference>
<dbReference type="GeneID" id="78381813"/>
<dbReference type="RefSeq" id="WP_034794328.1">
    <property type="nucleotide sequence ID" value="NZ_JMPJ01000067.1"/>
</dbReference>
<proteinExistence type="predicted"/>
<dbReference type="eggNOG" id="COG2091">
    <property type="taxonomic scope" value="Bacteria"/>
</dbReference>
<reference evidence="2 3" key="1">
    <citation type="submission" date="2014-05" db="EMBL/GenBank/DDBJ databases">
        <title>ATOL: Assembling a taxonomically balanced genome-scale reconstruction of the evolutionary history of the Enterobacteriaceae.</title>
        <authorList>
            <person name="Plunkett G.III."/>
            <person name="Neeno-Eckwall E.C."/>
            <person name="Glasner J.D."/>
            <person name="Perna N.T."/>
        </authorList>
    </citation>
    <scope>NUCLEOTIDE SEQUENCE [LARGE SCALE GENOMIC DNA]</scope>
    <source>
        <strain evidence="2 3">ATCC 33852</strain>
    </source>
</reference>
<keyword evidence="3" id="KW-1185">Reference proteome</keyword>
<protein>
    <recommendedName>
        <fullName evidence="4">4'-phosphopantetheinyl transferase</fullName>
    </recommendedName>
</protein>
<keyword evidence="1" id="KW-0812">Transmembrane</keyword>
<dbReference type="STRING" id="910964.GEAM_3649"/>
<dbReference type="GO" id="GO:0008897">
    <property type="term" value="F:holo-[acyl-carrier-protein] synthase activity"/>
    <property type="evidence" value="ECO:0007669"/>
    <property type="project" value="InterPro"/>
</dbReference>
<feature type="transmembrane region" description="Helical" evidence="1">
    <location>
        <begin position="44"/>
        <end position="65"/>
    </location>
</feature>
<evidence type="ECO:0008006" key="4">
    <source>
        <dbReference type="Google" id="ProtNLM"/>
    </source>
</evidence>
<name>A0A085G4N2_EWIA3</name>
<dbReference type="GO" id="GO:0000287">
    <property type="term" value="F:magnesium ion binding"/>
    <property type="evidence" value="ECO:0007669"/>
    <property type="project" value="InterPro"/>
</dbReference>
<dbReference type="EMBL" id="JMPJ01000067">
    <property type="protein sequence ID" value="KFC78677.1"/>
    <property type="molecule type" value="Genomic_DNA"/>
</dbReference>
<gene>
    <name evidence="2" type="ORF">GEAM_3649</name>
</gene>
<sequence>MACHFAKWVAAEPEPDTHRLPPNVLLSARSLSEKQRKRFLSGRVLLAEMMFYLYGITELPAIITLPSGRPSFESQNLPDFSLAYAGTTVGVMLSSEGKVGLDLEVIHARSALINSQQQAQLSAVEQTWIALQSDPVESALQLWCIRQSMLKLSGLTEHGEKSLSLNPASGRLRSAITPEAQVMSDIDGSLTWACAHSPAIARLLCWRYSPESGFTRTQTLSIQQQPHSPHFMKFTSLPPAK</sequence>
<evidence type="ECO:0000256" key="1">
    <source>
        <dbReference type="SAM" id="Phobius"/>
    </source>
</evidence>
<evidence type="ECO:0000313" key="2">
    <source>
        <dbReference type="EMBL" id="KFC78677.1"/>
    </source>
</evidence>
<dbReference type="AlphaFoldDB" id="A0A085G4N2"/>
<keyword evidence="1" id="KW-0472">Membrane</keyword>
<organism evidence="2 3">
    <name type="scientific">Ewingella americana (strain ATCC 33852 / DSM 4580 / CCUG 14506 / JCM 5911 / LMG 7869 / NCTC 12157 / CDC 1468-78)</name>
    <dbReference type="NCBI Taxonomy" id="910964"/>
    <lineage>
        <taxon>Bacteria</taxon>
        <taxon>Pseudomonadati</taxon>
        <taxon>Pseudomonadota</taxon>
        <taxon>Gammaproteobacteria</taxon>
        <taxon>Enterobacterales</taxon>
        <taxon>Yersiniaceae</taxon>
        <taxon>Ewingella</taxon>
    </lineage>
</organism>
<dbReference type="InterPro" id="IPR037143">
    <property type="entry name" value="4-PPantetheinyl_Trfase_dom_sf"/>
</dbReference>
<accession>A0A085G4N2</accession>
<comment type="caution">
    <text evidence="2">The sequence shown here is derived from an EMBL/GenBank/DDBJ whole genome shotgun (WGS) entry which is preliminary data.</text>
</comment>
<keyword evidence="1" id="KW-1133">Transmembrane helix</keyword>
<dbReference type="Gene3D" id="3.90.470.20">
    <property type="entry name" value="4'-phosphopantetheinyl transferase domain"/>
    <property type="match status" value="2"/>
</dbReference>
<dbReference type="OrthoDB" id="7061431at2"/>
<evidence type="ECO:0000313" key="3">
    <source>
        <dbReference type="Proteomes" id="UP000028640"/>
    </source>
</evidence>